<evidence type="ECO:0000313" key="2">
    <source>
        <dbReference type="Proteomes" id="UP001054837"/>
    </source>
</evidence>
<reference evidence="1 2" key="1">
    <citation type="submission" date="2021-06" db="EMBL/GenBank/DDBJ databases">
        <title>Caerostris darwini draft genome.</title>
        <authorList>
            <person name="Kono N."/>
            <person name="Arakawa K."/>
        </authorList>
    </citation>
    <scope>NUCLEOTIDE SEQUENCE [LARGE SCALE GENOMIC DNA]</scope>
</reference>
<dbReference type="Proteomes" id="UP001054837">
    <property type="component" value="Unassembled WGS sequence"/>
</dbReference>
<organism evidence="1 2">
    <name type="scientific">Caerostris darwini</name>
    <dbReference type="NCBI Taxonomy" id="1538125"/>
    <lineage>
        <taxon>Eukaryota</taxon>
        <taxon>Metazoa</taxon>
        <taxon>Ecdysozoa</taxon>
        <taxon>Arthropoda</taxon>
        <taxon>Chelicerata</taxon>
        <taxon>Arachnida</taxon>
        <taxon>Araneae</taxon>
        <taxon>Araneomorphae</taxon>
        <taxon>Entelegynae</taxon>
        <taxon>Araneoidea</taxon>
        <taxon>Araneidae</taxon>
        <taxon>Caerostris</taxon>
    </lineage>
</organism>
<accession>A0AAV4UBC8</accession>
<comment type="caution">
    <text evidence="1">The sequence shown here is derived from an EMBL/GenBank/DDBJ whole genome shotgun (WGS) entry which is preliminary data.</text>
</comment>
<name>A0AAV4UBC8_9ARAC</name>
<gene>
    <name evidence="1" type="ORF">CDAR_254521</name>
</gene>
<dbReference type="AlphaFoldDB" id="A0AAV4UBC8"/>
<sequence>MNKIIRQILLVTISISPTYLHENIDSNLPIQGCFRPPPTLFPHTERSKTLGGAMLMDYENVLLSLRANRVYLVDRKIRVEETLPGKSLVDCVMHFYWCTISMGGYRLRRVASRVVRKQVLMVNSIRLRRP</sequence>
<proteinExistence type="predicted"/>
<evidence type="ECO:0000313" key="1">
    <source>
        <dbReference type="EMBL" id="GIY55025.1"/>
    </source>
</evidence>
<dbReference type="EMBL" id="BPLQ01011025">
    <property type="protein sequence ID" value="GIY55025.1"/>
    <property type="molecule type" value="Genomic_DNA"/>
</dbReference>
<protein>
    <submittedName>
        <fullName evidence="1">Uncharacterized protein</fullName>
    </submittedName>
</protein>
<keyword evidence="2" id="KW-1185">Reference proteome</keyword>